<keyword evidence="2" id="KW-0520">NAD</keyword>
<dbReference type="GO" id="GO:0005829">
    <property type="term" value="C:cytosol"/>
    <property type="evidence" value="ECO:0007669"/>
    <property type="project" value="TreeGrafter"/>
</dbReference>
<proteinExistence type="predicted"/>
<dbReference type="Proteomes" id="UP000235658">
    <property type="component" value="Unassembled WGS sequence"/>
</dbReference>
<dbReference type="RefSeq" id="WP_004817564.1">
    <property type="nucleotide sequence ID" value="NZ_CAUPDS010000004.1"/>
</dbReference>
<dbReference type="PANTHER" id="PTHR30524:SF0">
    <property type="entry name" value="ALTRONATE OXIDOREDUCTASE-RELATED"/>
    <property type="match status" value="1"/>
</dbReference>
<name>A0A2N6UHH5_9FIRM</name>
<evidence type="ECO:0000313" key="7">
    <source>
        <dbReference type="Proteomes" id="UP000235658"/>
    </source>
</evidence>
<dbReference type="InterPro" id="IPR036291">
    <property type="entry name" value="NAD(P)-bd_dom_sf"/>
</dbReference>
<reference evidence="6 7" key="1">
    <citation type="submission" date="2017-09" db="EMBL/GenBank/DDBJ databases">
        <title>Bacterial strain isolated from the female urinary microbiota.</title>
        <authorList>
            <person name="Thomas-White K."/>
            <person name="Kumar N."/>
            <person name="Forster S."/>
            <person name="Putonti C."/>
            <person name="Lawley T."/>
            <person name="Wolfe A.J."/>
        </authorList>
    </citation>
    <scope>NUCLEOTIDE SEQUENCE [LARGE SCALE GENOMIC DNA]</scope>
    <source>
        <strain evidence="6 7">UMB0204</strain>
    </source>
</reference>
<accession>A0A2N6UHH5</accession>
<evidence type="ECO:0000259" key="5">
    <source>
        <dbReference type="Pfam" id="PF08125"/>
    </source>
</evidence>
<dbReference type="InterPro" id="IPR013131">
    <property type="entry name" value="Mannitol_DH_N"/>
</dbReference>
<dbReference type="AlphaFoldDB" id="A0A2N6UHH5"/>
<sequence>MKLAIQFGAGAIGRGLLGKIIHDSGYELVFVDVFDKIVDQINEDGYVGLELMDHDNEAIKLDKVSALCSTKTEDLEKIYEKIAQADIITTSVRVENLDSTSKILVKGLEKKEANSPKVDIMAFENAFRASDILKNHILENSNFKEEDLDKLATFPNTVTDRIVQNKMVDGRSVVEISDDFEAVIEQTKLKDPNSKPIKDAEYTQNIDEELERKLFLVNGVHAATSYFGHHKGYTMMDEAFGDEEILSDVKKLMEESSEVLIKKYGFDKDQLDKFKEAKLNRFLKTASHDEVARVARDPQRKLGKTDRLVSPAISAYDNNSSYDYLSKAIAYAFKYDNKEDEKAMEIQEYIKENGIEKAIEKYTEITKKQRPGLFEKILDQYKKID</sequence>
<dbReference type="Pfam" id="PF08125">
    <property type="entry name" value="Mannitol_dh_C"/>
    <property type="match status" value="1"/>
</dbReference>
<protein>
    <submittedName>
        <fullName evidence="6">Aspartate carbamoyltransferase</fullName>
    </submittedName>
</protein>
<dbReference type="SUPFAM" id="SSF51735">
    <property type="entry name" value="NAD(P)-binding Rossmann-fold domains"/>
    <property type="match status" value="1"/>
</dbReference>
<dbReference type="Pfam" id="PF01232">
    <property type="entry name" value="Mannitol_dh"/>
    <property type="match status" value="1"/>
</dbReference>
<feature type="domain" description="Mannitol dehydrogenase C-terminal" evidence="5">
    <location>
        <begin position="210"/>
        <end position="384"/>
    </location>
</feature>
<keyword evidence="1" id="KW-0560">Oxidoreductase</keyword>
<evidence type="ECO:0000313" key="6">
    <source>
        <dbReference type="EMBL" id="PMC81063.1"/>
    </source>
</evidence>
<comment type="catalytic activity">
    <reaction evidence="3">
        <text>D-mannitol 1-phosphate + NAD(+) = beta-D-fructose 6-phosphate + NADH + H(+)</text>
        <dbReference type="Rhea" id="RHEA:19661"/>
        <dbReference type="ChEBI" id="CHEBI:15378"/>
        <dbReference type="ChEBI" id="CHEBI:57540"/>
        <dbReference type="ChEBI" id="CHEBI:57634"/>
        <dbReference type="ChEBI" id="CHEBI:57945"/>
        <dbReference type="ChEBI" id="CHEBI:61381"/>
        <dbReference type="EC" id="1.1.1.17"/>
    </reaction>
</comment>
<dbReference type="InterPro" id="IPR013118">
    <property type="entry name" value="Mannitol_DH_C"/>
</dbReference>
<evidence type="ECO:0000259" key="4">
    <source>
        <dbReference type="Pfam" id="PF01232"/>
    </source>
</evidence>
<evidence type="ECO:0000256" key="2">
    <source>
        <dbReference type="ARBA" id="ARBA00023027"/>
    </source>
</evidence>
<evidence type="ECO:0000256" key="3">
    <source>
        <dbReference type="ARBA" id="ARBA00048615"/>
    </source>
</evidence>
<dbReference type="GeneID" id="84579056"/>
<dbReference type="GO" id="GO:0019592">
    <property type="term" value="P:mannitol catabolic process"/>
    <property type="evidence" value="ECO:0007669"/>
    <property type="project" value="TreeGrafter"/>
</dbReference>
<dbReference type="EMBL" id="PNHP01000005">
    <property type="protein sequence ID" value="PMC81063.1"/>
    <property type="molecule type" value="Genomic_DNA"/>
</dbReference>
<dbReference type="Gene3D" id="3.40.50.720">
    <property type="entry name" value="NAD(P)-binding Rossmann-like Domain"/>
    <property type="match status" value="1"/>
</dbReference>
<comment type="caution">
    <text evidence="6">The sequence shown here is derived from an EMBL/GenBank/DDBJ whole genome shotgun (WGS) entry which is preliminary data.</text>
</comment>
<dbReference type="InterPro" id="IPR008927">
    <property type="entry name" value="6-PGluconate_DH-like_C_sf"/>
</dbReference>
<dbReference type="Gene3D" id="1.10.1040.10">
    <property type="entry name" value="N-(1-d-carboxylethyl)-l-norvaline Dehydrogenase, domain 2"/>
    <property type="match status" value="1"/>
</dbReference>
<dbReference type="GO" id="GO:0016740">
    <property type="term" value="F:transferase activity"/>
    <property type="evidence" value="ECO:0007669"/>
    <property type="project" value="UniProtKB-KW"/>
</dbReference>
<dbReference type="GO" id="GO:0008926">
    <property type="term" value="F:mannitol-1-phosphate 5-dehydrogenase activity"/>
    <property type="evidence" value="ECO:0007669"/>
    <property type="project" value="UniProtKB-EC"/>
</dbReference>
<dbReference type="SUPFAM" id="SSF48179">
    <property type="entry name" value="6-phosphogluconate dehydrogenase C-terminal domain-like"/>
    <property type="match status" value="1"/>
</dbReference>
<evidence type="ECO:0000256" key="1">
    <source>
        <dbReference type="ARBA" id="ARBA00023002"/>
    </source>
</evidence>
<dbReference type="InterPro" id="IPR013328">
    <property type="entry name" value="6PGD_dom2"/>
</dbReference>
<feature type="domain" description="Mannitol dehydrogenase N-terminal" evidence="4">
    <location>
        <begin position="4"/>
        <end position="192"/>
    </location>
</feature>
<organism evidence="6 7">
    <name type="scientific">Anaerococcus hydrogenalis</name>
    <dbReference type="NCBI Taxonomy" id="33029"/>
    <lineage>
        <taxon>Bacteria</taxon>
        <taxon>Bacillati</taxon>
        <taxon>Bacillota</taxon>
        <taxon>Tissierellia</taxon>
        <taxon>Tissierellales</taxon>
        <taxon>Peptoniphilaceae</taxon>
        <taxon>Anaerococcus</taxon>
    </lineage>
</organism>
<dbReference type="PANTHER" id="PTHR30524">
    <property type="entry name" value="MANNITOL-1-PHOSPHATE 5-DEHYDROGENASE"/>
    <property type="match status" value="1"/>
</dbReference>
<gene>
    <name evidence="6" type="ORF">CJ192_07650</name>
</gene>
<keyword evidence="6" id="KW-0808">Transferase</keyword>